<dbReference type="HOGENOM" id="CLU_1680797_0_0_1"/>
<evidence type="ECO:0000256" key="1">
    <source>
        <dbReference type="SAM" id="MobiDB-lite"/>
    </source>
</evidence>
<evidence type="ECO:0000313" key="3">
    <source>
        <dbReference type="Proteomes" id="UP000007015"/>
    </source>
</evidence>
<proteinExistence type="predicted"/>
<dbReference type="Proteomes" id="UP000007015">
    <property type="component" value="Chromosome 1"/>
</dbReference>
<protein>
    <submittedName>
        <fullName evidence="2">Uncharacterized protein</fullName>
    </submittedName>
</protein>
<dbReference type="EMBL" id="CM000126">
    <property type="protein sequence ID" value="EEC71422.1"/>
    <property type="molecule type" value="Genomic_DNA"/>
</dbReference>
<reference evidence="2 3" key="1">
    <citation type="journal article" date="2005" name="PLoS Biol.">
        <title>The genomes of Oryza sativa: a history of duplications.</title>
        <authorList>
            <person name="Yu J."/>
            <person name="Wang J."/>
            <person name="Lin W."/>
            <person name="Li S."/>
            <person name="Li H."/>
            <person name="Zhou J."/>
            <person name="Ni P."/>
            <person name="Dong W."/>
            <person name="Hu S."/>
            <person name="Zeng C."/>
            <person name="Zhang J."/>
            <person name="Zhang Y."/>
            <person name="Li R."/>
            <person name="Xu Z."/>
            <person name="Li S."/>
            <person name="Li X."/>
            <person name="Zheng H."/>
            <person name="Cong L."/>
            <person name="Lin L."/>
            <person name="Yin J."/>
            <person name="Geng J."/>
            <person name="Li G."/>
            <person name="Shi J."/>
            <person name="Liu J."/>
            <person name="Lv H."/>
            <person name="Li J."/>
            <person name="Wang J."/>
            <person name="Deng Y."/>
            <person name="Ran L."/>
            <person name="Shi X."/>
            <person name="Wang X."/>
            <person name="Wu Q."/>
            <person name="Li C."/>
            <person name="Ren X."/>
            <person name="Wang J."/>
            <person name="Wang X."/>
            <person name="Li D."/>
            <person name="Liu D."/>
            <person name="Zhang X."/>
            <person name="Ji Z."/>
            <person name="Zhao W."/>
            <person name="Sun Y."/>
            <person name="Zhang Z."/>
            <person name="Bao J."/>
            <person name="Han Y."/>
            <person name="Dong L."/>
            <person name="Ji J."/>
            <person name="Chen P."/>
            <person name="Wu S."/>
            <person name="Liu J."/>
            <person name="Xiao Y."/>
            <person name="Bu D."/>
            <person name="Tan J."/>
            <person name="Yang L."/>
            <person name="Ye C."/>
            <person name="Zhang J."/>
            <person name="Xu J."/>
            <person name="Zhou Y."/>
            <person name="Yu Y."/>
            <person name="Zhang B."/>
            <person name="Zhuang S."/>
            <person name="Wei H."/>
            <person name="Liu B."/>
            <person name="Lei M."/>
            <person name="Yu H."/>
            <person name="Li Y."/>
            <person name="Xu H."/>
            <person name="Wei S."/>
            <person name="He X."/>
            <person name="Fang L."/>
            <person name="Zhang Z."/>
            <person name="Zhang Y."/>
            <person name="Huang X."/>
            <person name="Su Z."/>
            <person name="Tong W."/>
            <person name="Li J."/>
            <person name="Tong Z."/>
            <person name="Li S."/>
            <person name="Ye J."/>
            <person name="Wang L."/>
            <person name="Fang L."/>
            <person name="Lei T."/>
            <person name="Chen C."/>
            <person name="Chen H."/>
            <person name="Xu Z."/>
            <person name="Li H."/>
            <person name="Huang H."/>
            <person name="Zhang F."/>
            <person name="Xu H."/>
            <person name="Li N."/>
            <person name="Zhao C."/>
            <person name="Li S."/>
            <person name="Dong L."/>
            <person name="Huang Y."/>
            <person name="Li L."/>
            <person name="Xi Y."/>
            <person name="Qi Q."/>
            <person name="Li W."/>
            <person name="Zhang B."/>
            <person name="Hu W."/>
            <person name="Zhang Y."/>
            <person name="Tian X."/>
            <person name="Jiao Y."/>
            <person name="Liang X."/>
            <person name="Jin J."/>
            <person name="Gao L."/>
            <person name="Zheng W."/>
            <person name="Hao B."/>
            <person name="Liu S."/>
            <person name="Wang W."/>
            <person name="Yuan L."/>
            <person name="Cao M."/>
            <person name="McDermott J."/>
            <person name="Samudrala R."/>
            <person name="Wang J."/>
            <person name="Wong G.K."/>
            <person name="Yang H."/>
        </authorList>
    </citation>
    <scope>NUCLEOTIDE SEQUENCE [LARGE SCALE GENOMIC DNA]</scope>
    <source>
        <strain evidence="3">cv. 93-11</strain>
    </source>
</reference>
<accession>B8A905</accession>
<feature type="region of interest" description="Disordered" evidence="1">
    <location>
        <begin position="23"/>
        <end position="106"/>
    </location>
</feature>
<organism evidence="2 3">
    <name type="scientific">Oryza sativa subsp. indica</name>
    <name type="common">Rice</name>
    <dbReference type="NCBI Taxonomy" id="39946"/>
    <lineage>
        <taxon>Eukaryota</taxon>
        <taxon>Viridiplantae</taxon>
        <taxon>Streptophyta</taxon>
        <taxon>Embryophyta</taxon>
        <taxon>Tracheophyta</taxon>
        <taxon>Spermatophyta</taxon>
        <taxon>Magnoliopsida</taxon>
        <taxon>Liliopsida</taxon>
        <taxon>Poales</taxon>
        <taxon>Poaceae</taxon>
        <taxon>BOP clade</taxon>
        <taxon>Oryzoideae</taxon>
        <taxon>Oryzeae</taxon>
        <taxon>Oryzinae</taxon>
        <taxon>Oryza</taxon>
        <taxon>Oryza sativa</taxon>
    </lineage>
</organism>
<name>B8A905_ORYSI</name>
<feature type="compositionally biased region" description="Low complexity" evidence="1">
    <location>
        <begin position="31"/>
        <end position="46"/>
    </location>
</feature>
<evidence type="ECO:0000313" key="2">
    <source>
        <dbReference type="EMBL" id="EEC71422.1"/>
    </source>
</evidence>
<dbReference type="STRING" id="39946.B8A905"/>
<gene>
    <name evidence="2" type="ORF">OsI_03607</name>
</gene>
<dbReference type="AlphaFoldDB" id="B8A905"/>
<dbReference type="Gramene" id="BGIOSGA004388-TA">
    <property type="protein sequence ID" value="BGIOSGA004388-PA"/>
    <property type="gene ID" value="BGIOSGA004388"/>
</dbReference>
<feature type="compositionally biased region" description="Basic and acidic residues" evidence="1">
    <location>
        <begin position="92"/>
        <end position="106"/>
    </location>
</feature>
<sequence>MLRLRQLLHRCCAPASGLLQATTPSQTLATARSEGGASSGRGSDAATEWERGDETAGSRGWRVVVWERSSPTRRSKPGGGKDGAAAVARRKERGESERRGESARGDVDSAAIEHVTPNRCGRFNWGQLTNDVVNVLNISTGGILAVLMQQLLVSWRS</sequence>
<keyword evidence="3" id="KW-1185">Reference proteome</keyword>